<evidence type="ECO:0000313" key="8">
    <source>
        <dbReference type="EMBL" id="WIX80419.1"/>
    </source>
</evidence>
<comment type="similarity">
    <text evidence="2 6">Belongs to the PqqB family.</text>
</comment>
<dbReference type="GO" id="GO:0018189">
    <property type="term" value="P:pyrroloquinoline quinone biosynthetic process"/>
    <property type="evidence" value="ECO:0007669"/>
    <property type="project" value="UniProtKB-UniRule"/>
</dbReference>
<dbReference type="HAMAP" id="MF_00653">
    <property type="entry name" value="PQQ_syn_PqqB"/>
    <property type="match status" value="1"/>
</dbReference>
<dbReference type="InterPro" id="IPR011842">
    <property type="entry name" value="PQQ_synth_PqqB"/>
</dbReference>
<comment type="pathway">
    <text evidence="1 6">Cofactor biosynthesis; pyrroloquinoline quinone biosynthesis.</text>
</comment>
<evidence type="ECO:0000256" key="2">
    <source>
        <dbReference type="ARBA" id="ARBA00008481"/>
    </source>
</evidence>
<accession>A0A9Y2IJ74</accession>
<dbReference type="InterPro" id="IPR001279">
    <property type="entry name" value="Metallo-B-lactamas"/>
</dbReference>
<comment type="function">
    <text evidence="6">May be involved in the transport of PQQ or its precursor to the periplasm.</text>
</comment>
<keyword evidence="5 6" id="KW-0884">PQQ biosynthesis</keyword>
<dbReference type="Proteomes" id="UP001236014">
    <property type="component" value="Chromosome"/>
</dbReference>
<protein>
    <recommendedName>
        <fullName evidence="3 6">Coenzyme PQQ synthesis protein B</fullName>
    </recommendedName>
    <alternativeName>
        <fullName evidence="6">Pyrroloquinoline quinone biosynthesis protein B</fullName>
    </alternativeName>
</protein>
<feature type="domain" description="Metallo-beta-lactamase" evidence="7">
    <location>
        <begin position="59"/>
        <end position="277"/>
    </location>
</feature>
<dbReference type="EMBL" id="CP127294">
    <property type="protein sequence ID" value="WIX80419.1"/>
    <property type="molecule type" value="Genomic_DNA"/>
</dbReference>
<evidence type="ECO:0000256" key="3">
    <source>
        <dbReference type="ARBA" id="ARBA00015084"/>
    </source>
</evidence>
<dbReference type="NCBIfam" id="TIGR02108">
    <property type="entry name" value="PQQ_syn_pqqB"/>
    <property type="match status" value="1"/>
</dbReference>
<sequence length="310" mass="33698">MPVLTDRFRTVLIHCLGAAAGGGYPQWNCACAGCRKARAKPEAATTHAGIAVSGDGEQWFLLNATPDVHHQIAADPSLHPGPEIRKTPVAGVLLTDSEFDHTIGLLMLREGSSLTVYGTYPVLEALTLWFPVRELLSDYADFTWSLVEVGKPLDLDDRLRATPFLTGSKAPRYVGESRLRSPSAEWEVGYRLEDKVTGGTAVYAPTLPRWDDKFAEQVASADCVFVDGTFWTDDEMSSQGAGSRTGRSMGHMPVSGDDGSARALAALAAKRKIYTHINNTNPILDEESPERRWVTDLGIEIGRAGLEVEV</sequence>
<keyword evidence="9" id="KW-1185">Reference proteome</keyword>
<dbReference type="SUPFAM" id="SSF56281">
    <property type="entry name" value="Metallo-hydrolase/oxidoreductase"/>
    <property type="match status" value="1"/>
</dbReference>
<keyword evidence="4 6" id="KW-0813">Transport</keyword>
<dbReference type="RefSeq" id="WP_285971049.1">
    <property type="nucleotide sequence ID" value="NZ_CP127294.1"/>
</dbReference>
<evidence type="ECO:0000256" key="1">
    <source>
        <dbReference type="ARBA" id="ARBA00004886"/>
    </source>
</evidence>
<dbReference type="KEGG" id="acab:QRX50_06460"/>
<reference evidence="8 9" key="1">
    <citation type="submission" date="2023-06" db="EMBL/GenBank/DDBJ databases">
        <authorList>
            <person name="Oyuntsetseg B."/>
            <person name="Kim S.B."/>
        </authorList>
    </citation>
    <scope>NUCLEOTIDE SEQUENCE [LARGE SCALE GENOMIC DNA]</scope>
    <source>
        <strain evidence="8 9">2-15</strain>
    </source>
</reference>
<gene>
    <name evidence="6 8" type="primary">pqqB</name>
    <name evidence="8" type="ORF">QRX50_06460</name>
</gene>
<proteinExistence type="inferred from homology"/>
<evidence type="ECO:0000259" key="7">
    <source>
        <dbReference type="Pfam" id="PF12706"/>
    </source>
</evidence>
<dbReference type="Pfam" id="PF12706">
    <property type="entry name" value="Lactamase_B_2"/>
    <property type="match status" value="1"/>
</dbReference>
<evidence type="ECO:0000256" key="6">
    <source>
        <dbReference type="HAMAP-Rule" id="MF_00653"/>
    </source>
</evidence>
<evidence type="ECO:0000256" key="5">
    <source>
        <dbReference type="ARBA" id="ARBA00022905"/>
    </source>
</evidence>
<organism evidence="8 9">
    <name type="scientific">Amycolatopsis carbonis</name>
    <dbReference type="NCBI Taxonomy" id="715471"/>
    <lineage>
        <taxon>Bacteria</taxon>
        <taxon>Bacillati</taxon>
        <taxon>Actinomycetota</taxon>
        <taxon>Actinomycetes</taxon>
        <taxon>Pseudonocardiales</taxon>
        <taxon>Pseudonocardiaceae</taxon>
        <taxon>Amycolatopsis</taxon>
    </lineage>
</organism>
<evidence type="ECO:0000256" key="4">
    <source>
        <dbReference type="ARBA" id="ARBA00022448"/>
    </source>
</evidence>
<dbReference type="Gene3D" id="3.60.15.10">
    <property type="entry name" value="Ribonuclease Z/Hydroxyacylglutathione hydrolase-like"/>
    <property type="match status" value="1"/>
</dbReference>
<dbReference type="AlphaFoldDB" id="A0A9Y2IJ74"/>
<name>A0A9Y2IJ74_9PSEU</name>
<evidence type="ECO:0000313" key="9">
    <source>
        <dbReference type="Proteomes" id="UP001236014"/>
    </source>
</evidence>
<dbReference type="InterPro" id="IPR036866">
    <property type="entry name" value="RibonucZ/Hydroxyglut_hydro"/>
</dbReference>